<dbReference type="Proteomes" id="UP000178129">
    <property type="component" value="Unassembled WGS sequence"/>
</dbReference>
<dbReference type="EMBL" id="FJUW01000023">
    <property type="protein sequence ID" value="CZT01777.1"/>
    <property type="molecule type" value="Genomic_DNA"/>
</dbReference>
<sequence>MGGLEAGLVSGPKLCSPNLLPVCANSTSELTALQLLYHPGTPLITYPVARVSVGGTTSQGFGSVICFVLSAPDQLACIRNNALNDLFSSHPHAP</sequence>
<dbReference type="AlphaFoldDB" id="A0A1E1KUF6"/>
<keyword evidence="2" id="KW-1185">Reference proteome</keyword>
<evidence type="ECO:0000313" key="1">
    <source>
        <dbReference type="EMBL" id="CZT01777.1"/>
    </source>
</evidence>
<name>A0A1E1KUF6_9HELO</name>
<proteinExistence type="predicted"/>
<gene>
    <name evidence="1" type="ORF">RCO7_14655</name>
</gene>
<dbReference type="InParanoid" id="A0A1E1KUF6"/>
<organism evidence="1 2">
    <name type="scientific">Rhynchosporium graminicola</name>
    <dbReference type="NCBI Taxonomy" id="2792576"/>
    <lineage>
        <taxon>Eukaryota</taxon>
        <taxon>Fungi</taxon>
        <taxon>Dikarya</taxon>
        <taxon>Ascomycota</taxon>
        <taxon>Pezizomycotina</taxon>
        <taxon>Leotiomycetes</taxon>
        <taxon>Helotiales</taxon>
        <taxon>Ploettnerulaceae</taxon>
        <taxon>Rhynchosporium</taxon>
    </lineage>
</organism>
<accession>A0A1E1KUF6</accession>
<protein>
    <submittedName>
        <fullName evidence="1">Uncharacterized protein</fullName>
    </submittedName>
</protein>
<reference evidence="2" key="1">
    <citation type="submission" date="2016-03" db="EMBL/GenBank/DDBJ databases">
        <authorList>
            <person name="Ploux O."/>
        </authorList>
    </citation>
    <scope>NUCLEOTIDE SEQUENCE [LARGE SCALE GENOMIC DNA]</scope>
    <source>
        <strain evidence="2">UK7</strain>
    </source>
</reference>
<evidence type="ECO:0000313" key="2">
    <source>
        <dbReference type="Proteomes" id="UP000178129"/>
    </source>
</evidence>
<comment type="caution">
    <text evidence="1">The sequence shown here is derived from an EMBL/GenBank/DDBJ whole genome shotgun (WGS) entry which is preliminary data.</text>
</comment>